<protein>
    <submittedName>
        <fullName evidence="5">2-dehydro-3-deoxygluconokinase</fullName>
    </submittedName>
</protein>
<dbReference type="InterPro" id="IPR050306">
    <property type="entry name" value="PfkB_Carbo_kinase"/>
</dbReference>
<evidence type="ECO:0000256" key="2">
    <source>
        <dbReference type="ARBA" id="ARBA00022679"/>
    </source>
</evidence>
<evidence type="ECO:0000256" key="3">
    <source>
        <dbReference type="ARBA" id="ARBA00022777"/>
    </source>
</evidence>
<evidence type="ECO:0000313" key="5">
    <source>
        <dbReference type="EMBL" id="PQV58839.1"/>
    </source>
</evidence>
<dbReference type="GO" id="GO:0006974">
    <property type="term" value="P:DNA damage response"/>
    <property type="evidence" value="ECO:0007669"/>
    <property type="project" value="TreeGrafter"/>
</dbReference>
<dbReference type="Gene3D" id="3.40.1190.20">
    <property type="match status" value="1"/>
</dbReference>
<name>A0A2S8SDK8_9RHOB</name>
<dbReference type="GO" id="GO:0005829">
    <property type="term" value="C:cytosol"/>
    <property type="evidence" value="ECO:0007669"/>
    <property type="project" value="TreeGrafter"/>
</dbReference>
<proteinExistence type="inferred from homology"/>
<gene>
    <name evidence="5" type="ORF">LX70_00655</name>
</gene>
<dbReference type="InterPro" id="IPR011611">
    <property type="entry name" value="PfkB_dom"/>
</dbReference>
<sequence length="307" mass="31926">MKVVSIGEAMVELAPVGEGLFRRGFAGDTYNTAWHMAQLLGGRAEVGFATRVGQDSLSDSFVAGLQADGLSIAGVGRDAARTMGLYLIELDGVERRFHYWRSTSAARRLADDPAALGAAFEGAGLIHLSGITLAILAPDARARLRDALARARGQGARISFDPNIRPRLWSSPDEVREVLPGFLSLTDVILPSFDDEAATWGDADPAATVARYRAARIGEIVVKNGAGAVTACLDGTCESHPTPPVTGIRDTTGAGDAFNAGYLAARLTGAGLGEAIARGQATAAAVLQSPGARALPEKLAACRALFA</sequence>
<evidence type="ECO:0000256" key="1">
    <source>
        <dbReference type="ARBA" id="ARBA00010688"/>
    </source>
</evidence>
<dbReference type="AlphaFoldDB" id="A0A2S8SDK8"/>
<dbReference type="GO" id="GO:0042840">
    <property type="term" value="P:D-glucuronate catabolic process"/>
    <property type="evidence" value="ECO:0007669"/>
    <property type="project" value="TreeGrafter"/>
</dbReference>
<dbReference type="CDD" id="cd01166">
    <property type="entry name" value="KdgK"/>
    <property type="match status" value="1"/>
</dbReference>
<evidence type="ECO:0000313" key="6">
    <source>
        <dbReference type="Proteomes" id="UP000238338"/>
    </source>
</evidence>
<dbReference type="InterPro" id="IPR002173">
    <property type="entry name" value="Carboh/pur_kinase_PfkB_CS"/>
</dbReference>
<keyword evidence="6" id="KW-1185">Reference proteome</keyword>
<comment type="similarity">
    <text evidence="1">Belongs to the carbohydrate kinase PfkB family.</text>
</comment>
<keyword evidence="3 5" id="KW-0418">Kinase</keyword>
<dbReference type="InterPro" id="IPR029056">
    <property type="entry name" value="Ribokinase-like"/>
</dbReference>
<accession>A0A2S8SDK8</accession>
<keyword evidence="2" id="KW-0808">Transferase</keyword>
<dbReference type="GO" id="GO:0019698">
    <property type="term" value="P:D-galacturonate catabolic process"/>
    <property type="evidence" value="ECO:0007669"/>
    <property type="project" value="TreeGrafter"/>
</dbReference>
<dbReference type="PROSITE" id="PS00584">
    <property type="entry name" value="PFKB_KINASES_2"/>
    <property type="match status" value="1"/>
</dbReference>
<comment type="caution">
    <text evidence="5">The sequence shown here is derived from an EMBL/GenBank/DDBJ whole genome shotgun (WGS) entry which is preliminary data.</text>
</comment>
<dbReference type="SUPFAM" id="SSF53613">
    <property type="entry name" value="Ribokinase-like"/>
    <property type="match status" value="1"/>
</dbReference>
<reference evidence="5 6" key="1">
    <citation type="submission" date="2018-02" db="EMBL/GenBank/DDBJ databases">
        <title>Genomic Encyclopedia of Archaeal and Bacterial Type Strains, Phase II (KMG-II): from individual species to whole genera.</title>
        <authorList>
            <person name="Goeker M."/>
        </authorList>
    </citation>
    <scope>NUCLEOTIDE SEQUENCE [LARGE SCALE GENOMIC DNA]</scope>
    <source>
        <strain evidence="5 6">DSM 18921</strain>
    </source>
</reference>
<dbReference type="OrthoDB" id="9776822at2"/>
<dbReference type="PANTHER" id="PTHR43085:SF15">
    <property type="entry name" value="2-DEHYDRO-3-DEOXYGLUCONOKINASE"/>
    <property type="match status" value="1"/>
</dbReference>
<evidence type="ECO:0000259" key="4">
    <source>
        <dbReference type="Pfam" id="PF00294"/>
    </source>
</evidence>
<feature type="domain" description="Carbohydrate kinase PfkB" evidence="4">
    <location>
        <begin position="2"/>
        <end position="294"/>
    </location>
</feature>
<dbReference type="RefSeq" id="WP_105513077.1">
    <property type="nucleotide sequence ID" value="NZ_PVEP01000001.1"/>
</dbReference>
<dbReference type="Pfam" id="PF00294">
    <property type="entry name" value="PfkB"/>
    <property type="match status" value="1"/>
</dbReference>
<dbReference type="GO" id="GO:0008673">
    <property type="term" value="F:2-dehydro-3-deoxygluconokinase activity"/>
    <property type="evidence" value="ECO:0007669"/>
    <property type="project" value="TreeGrafter"/>
</dbReference>
<dbReference type="EMBL" id="PVEP01000001">
    <property type="protein sequence ID" value="PQV58839.1"/>
    <property type="molecule type" value="Genomic_DNA"/>
</dbReference>
<organism evidence="5 6">
    <name type="scientific">Albidovulum denitrificans</name>
    <dbReference type="NCBI Taxonomy" id="404881"/>
    <lineage>
        <taxon>Bacteria</taxon>
        <taxon>Pseudomonadati</taxon>
        <taxon>Pseudomonadota</taxon>
        <taxon>Alphaproteobacteria</taxon>
        <taxon>Rhodobacterales</taxon>
        <taxon>Paracoccaceae</taxon>
        <taxon>Albidovulum</taxon>
    </lineage>
</organism>
<dbReference type="Proteomes" id="UP000238338">
    <property type="component" value="Unassembled WGS sequence"/>
</dbReference>
<dbReference type="PANTHER" id="PTHR43085">
    <property type="entry name" value="HEXOKINASE FAMILY MEMBER"/>
    <property type="match status" value="1"/>
</dbReference>